<dbReference type="Pfam" id="PF03446">
    <property type="entry name" value="NAD_binding_2"/>
    <property type="match status" value="1"/>
</dbReference>
<evidence type="ECO:0000256" key="1">
    <source>
        <dbReference type="ARBA" id="ARBA00007598"/>
    </source>
</evidence>
<dbReference type="PIRSF" id="PIRSF000103">
    <property type="entry name" value="HIBADH"/>
    <property type="match status" value="1"/>
</dbReference>
<dbReference type="InterPro" id="IPR029154">
    <property type="entry name" value="HIBADH-like_NADP-bd"/>
</dbReference>
<dbReference type="InterPro" id="IPR013328">
    <property type="entry name" value="6PGD_dom2"/>
</dbReference>
<keyword evidence="8" id="KW-1185">Reference proteome</keyword>
<dbReference type="Proteomes" id="UP000039046">
    <property type="component" value="Unassembled WGS sequence"/>
</dbReference>
<dbReference type="InterPro" id="IPR051265">
    <property type="entry name" value="HIBADH-related_NP60_sf"/>
</dbReference>
<sequence length="322" mass="34200">MSAPRVGWIGLGSMGQGMAINVQHHLRSTASDSLLCFNRSVARCEPVVEAGAKCAESAQDVLINSDIVFISLSDDVATKATVEAMLSGLAPSAAVKKLIVDTSTVHPDTSAWMQTSFSKHGAQFLAAPVFGASPVAANGQLLFVLAGPPDAVKTIEPYLEGVMARAVIYLGEDVTLSSKLKTVGNFITAGMMELLSETHVLAEKVGLSEAAVENLIDLQYKALPLAVSQRITGGHYLPVRAERPWSDLNLAVKDVGLVVDCAKNAGVTLPTAETIMGNYKTAQKYSEEHDRPLDSSSMYGVLREQAGLPFESAVVKKRDDEA</sequence>
<evidence type="ECO:0000256" key="4">
    <source>
        <dbReference type="PIRSR" id="PIRSR000103-1"/>
    </source>
</evidence>
<feature type="domain" description="3-hydroxyisobutyrate dehydrogenase-like NAD-binding" evidence="6">
    <location>
        <begin position="179"/>
        <end position="299"/>
    </location>
</feature>
<dbReference type="InterPro" id="IPR008927">
    <property type="entry name" value="6-PGluconate_DH-like_C_sf"/>
</dbReference>
<dbReference type="AlphaFoldDB" id="A0A0A1TPC7"/>
<keyword evidence="3" id="KW-0520">NAD</keyword>
<dbReference type="HOGENOM" id="CLU_035117_5_0_1"/>
<dbReference type="InterPro" id="IPR036291">
    <property type="entry name" value="NAD(P)-bd_dom_sf"/>
</dbReference>
<evidence type="ECO:0000313" key="7">
    <source>
        <dbReference type="EMBL" id="CEJ92592.1"/>
    </source>
</evidence>
<evidence type="ECO:0000313" key="8">
    <source>
        <dbReference type="Proteomes" id="UP000039046"/>
    </source>
</evidence>
<dbReference type="STRING" id="1531966.A0A0A1TPC7"/>
<feature type="domain" description="6-phosphogluconate dehydrogenase NADP-binding" evidence="5">
    <location>
        <begin position="5"/>
        <end position="171"/>
    </location>
</feature>
<accession>A0A0A1TPC7</accession>
<dbReference type="EMBL" id="CDHN01000004">
    <property type="protein sequence ID" value="CEJ92592.1"/>
    <property type="molecule type" value="Genomic_DNA"/>
</dbReference>
<dbReference type="SUPFAM" id="SSF51735">
    <property type="entry name" value="NAD(P)-binding Rossmann-fold domains"/>
    <property type="match status" value="1"/>
</dbReference>
<dbReference type="InterPro" id="IPR015815">
    <property type="entry name" value="HIBADH-related"/>
</dbReference>
<dbReference type="PANTHER" id="PTHR43580:SF8">
    <property type="entry name" value="6-PHOSPHOGLUCONATE DEHYDROGENASE NADP-BINDING DOMAIN-CONTAINING PROTEIN-RELATED"/>
    <property type="match status" value="1"/>
</dbReference>
<protein>
    <recommendedName>
        <fullName evidence="9">6-phosphogluconate dehydrogenase family protein</fullName>
    </recommendedName>
</protein>
<evidence type="ECO:0000256" key="2">
    <source>
        <dbReference type="ARBA" id="ARBA00023002"/>
    </source>
</evidence>
<dbReference type="InterPro" id="IPR006115">
    <property type="entry name" value="6PGDH_NADP-bd"/>
</dbReference>
<dbReference type="PANTHER" id="PTHR43580">
    <property type="entry name" value="OXIDOREDUCTASE GLYR1-RELATED"/>
    <property type="match status" value="1"/>
</dbReference>
<keyword evidence="2" id="KW-0560">Oxidoreductase</keyword>
<dbReference type="GO" id="GO:0016491">
    <property type="term" value="F:oxidoreductase activity"/>
    <property type="evidence" value="ECO:0007669"/>
    <property type="project" value="UniProtKB-KW"/>
</dbReference>
<comment type="similarity">
    <text evidence="1">Belongs to the HIBADH-related family. NP60 subfamily.</text>
</comment>
<evidence type="ECO:0000259" key="5">
    <source>
        <dbReference type="Pfam" id="PF03446"/>
    </source>
</evidence>
<dbReference type="OrthoDB" id="435038at2759"/>
<evidence type="ECO:0008006" key="9">
    <source>
        <dbReference type="Google" id="ProtNLM"/>
    </source>
</evidence>
<dbReference type="Gene3D" id="1.10.1040.10">
    <property type="entry name" value="N-(1-d-carboxylethyl)-l-norvaline Dehydrogenase, domain 2"/>
    <property type="match status" value="1"/>
</dbReference>
<dbReference type="GO" id="GO:0051287">
    <property type="term" value="F:NAD binding"/>
    <property type="evidence" value="ECO:0007669"/>
    <property type="project" value="InterPro"/>
</dbReference>
<evidence type="ECO:0000259" key="6">
    <source>
        <dbReference type="Pfam" id="PF14833"/>
    </source>
</evidence>
<reference evidence="7 8" key="1">
    <citation type="journal article" date="2015" name="Genome Announc.">
        <title>Draft Genome Sequence and Gene Annotation of the Entomopathogenic Fungus Verticillium hemipterigenum.</title>
        <authorList>
            <person name="Horn F."/>
            <person name="Habel A."/>
            <person name="Scharf D.H."/>
            <person name="Dworschak J."/>
            <person name="Brakhage A.A."/>
            <person name="Guthke R."/>
            <person name="Hertweck C."/>
            <person name="Linde J."/>
        </authorList>
    </citation>
    <scope>NUCLEOTIDE SEQUENCE [LARGE SCALE GENOMIC DNA]</scope>
</reference>
<proteinExistence type="inferred from homology"/>
<dbReference type="GO" id="GO:0050661">
    <property type="term" value="F:NADP binding"/>
    <property type="evidence" value="ECO:0007669"/>
    <property type="project" value="InterPro"/>
</dbReference>
<feature type="active site" evidence="4">
    <location>
        <position position="181"/>
    </location>
</feature>
<name>A0A0A1TPC7_9HYPO</name>
<dbReference type="Gene3D" id="3.40.50.720">
    <property type="entry name" value="NAD(P)-binding Rossmann-like Domain"/>
    <property type="match status" value="1"/>
</dbReference>
<evidence type="ECO:0000256" key="3">
    <source>
        <dbReference type="ARBA" id="ARBA00023027"/>
    </source>
</evidence>
<organism evidence="7 8">
    <name type="scientific">[Torrubiella] hemipterigena</name>
    <dbReference type="NCBI Taxonomy" id="1531966"/>
    <lineage>
        <taxon>Eukaryota</taxon>
        <taxon>Fungi</taxon>
        <taxon>Dikarya</taxon>
        <taxon>Ascomycota</taxon>
        <taxon>Pezizomycotina</taxon>
        <taxon>Sordariomycetes</taxon>
        <taxon>Hypocreomycetidae</taxon>
        <taxon>Hypocreales</taxon>
        <taxon>Clavicipitaceae</taxon>
        <taxon>Clavicipitaceae incertae sedis</taxon>
        <taxon>'Torrubiella' clade</taxon>
    </lineage>
</organism>
<gene>
    <name evidence="7" type="ORF">VHEMI08234</name>
</gene>
<dbReference type="Pfam" id="PF14833">
    <property type="entry name" value="NAD_binding_11"/>
    <property type="match status" value="1"/>
</dbReference>
<dbReference type="SUPFAM" id="SSF48179">
    <property type="entry name" value="6-phosphogluconate dehydrogenase C-terminal domain-like"/>
    <property type="match status" value="1"/>
</dbReference>